<dbReference type="Proteomes" id="UP000637061">
    <property type="component" value="Unassembled WGS sequence"/>
</dbReference>
<keyword evidence="9" id="KW-1006">Bacterial flagellum protein export</keyword>
<evidence type="ECO:0000256" key="5">
    <source>
        <dbReference type="ARBA" id="ARBA00022448"/>
    </source>
</evidence>
<dbReference type="EMBL" id="JAEHTE010000001">
    <property type="protein sequence ID" value="MBI6882543.1"/>
    <property type="molecule type" value="Genomic_DNA"/>
</dbReference>
<comment type="subcellular location">
    <subcellularLocation>
        <location evidence="2">Cytoplasm</location>
    </subcellularLocation>
</comment>
<comment type="similarity">
    <text evidence="3">Belongs to the FliH family.</text>
</comment>
<keyword evidence="12" id="KW-0969">Cilium</keyword>
<dbReference type="InterPro" id="IPR051472">
    <property type="entry name" value="T3SS_Stator/FliH"/>
</dbReference>
<evidence type="ECO:0000256" key="6">
    <source>
        <dbReference type="ARBA" id="ARBA00022490"/>
    </source>
</evidence>
<evidence type="ECO:0000256" key="1">
    <source>
        <dbReference type="ARBA" id="ARBA00003041"/>
    </source>
</evidence>
<evidence type="ECO:0000256" key="7">
    <source>
        <dbReference type="ARBA" id="ARBA00022795"/>
    </source>
</evidence>
<dbReference type="GO" id="GO:0071973">
    <property type="term" value="P:bacterial-type flagellum-dependent cell motility"/>
    <property type="evidence" value="ECO:0007669"/>
    <property type="project" value="InterPro"/>
</dbReference>
<dbReference type="RefSeq" id="WP_198746158.1">
    <property type="nucleotide sequence ID" value="NZ_JAEHTE010000001.1"/>
</dbReference>
<sequence>MPLSNNQKGQGDWATWGMSPLRQQSKAGAKAPASSDRSSVDPEQKAQDIQFRELSEIKALREKVIANAQREGYAAGFEAAREEGLKEGYAAGMLASEADVREKTKVAVEPIRHLALGFATALRALDTEIGEQIAAVALKIGHQLALDALKASPESVVALVKAVLHSDPEMIGKPRLRANPEDVEMISRECGDEIEALGWKLIPDETISRGGCKVVSTSGEIDATWETRWAAVQKELQREKADP</sequence>
<protein>
    <recommendedName>
        <fullName evidence="4">Flagellar assembly protein FliH</fullName>
    </recommendedName>
</protein>
<feature type="compositionally biased region" description="Basic and acidic residues" evidence="10">
    <location>
        <begin position="38"/>
        <end position="47"/>
    </location>
</feature>
<accession>A0A8I1EC29</accession>
<evidence type="ECO:0000256" key="4">
    <source>
        <dbReference type="ARBA" id="ARBA00016507"/>
    </source>
</evidence>
<evidence type="ECO:0000313" key="13">
    <source>
        <dbReference type="Proteomes" id="UP000637061"/>
    </source>
</evidence>
<comment type="function">
    <text evidence="1">Needed for flagellar regrowth and assembly.</text>
</comment>
<dbReference type="Pfam" id="PF02108">
    <property type="entry name" value="FliH"/>
    <property type="match status" value="1"/>
</dbReference>
<keyword evidence="6" id="KW-0963">Cytoplasm</keyword>
<organism evidence="12 13">
    <name type="scientific">Pseudomonas putida</name>
    <name type="common">Arthrobacter siderocapsulatus</name>
    <dbReference type="NCBI Taxonomy" id="303"/>
    <lineage>
        <taxon>Bacteria</taxon>
        <taxon>Pseudomonadati</taxon>
        <taxon>Pseudomonadota</taxon>
        <taxon>Gammaproteobacteria</taxon>
        <taxon>Pseudomonadales</taxon>
        <taxon>Pseudomonadaceae</taxon>
        <taxon>Pseudomonas</taxon>
    </lineage>
</organism>
<reference evidence="12" key="1">
    <citation type="submission" date="2020-12" db="EMBL/GenBank/DDBJ databases">
        <title>Enhanced detection system for hospital associated transmission using whole genome sequencing surveillance.</title>
        <authorList>
            <person name="Harrison L.H."/>
            <person name="Van Tyne D."/>
            <person name="Marsh J.W."/>
            <person name="Griffith M.P."/>
            <person name="Snyder D.J."/>
            <person name="Cooper V.S."/>
            <person name="Mustapha M."/>
        </authorList>
    </citation>
    <scope>NUCLEOTIDE SEQUENCE</scope>
    <source>
        <strain evidence="12">PSB00042</strain>
    </source>
</reference>
<feature type="region of interest" description="Disordered" evidence="10">
    <location>
        <begin position="1"/>
        <end position="47"/>
    </location>
</feature>
<proteinExistence type="inferred from homology"/>
<dbReference type="GO" id="GO:0005829">
    <property type="term" value="C:cytosol"/>
    <property type="evidence" value="ECO:0007669"/>
    <property type="project" value="TreeGrafter"/>
</dbReference>
<dbReference type="GO" id="GO:0003774">
    <property type="term" value="F:cytoskeletal motor activity"/>
    <property type="evidence" value="ECO:0007669"/>
    <property type="project" value="InterPro"/>
</dbReference>
<dbReference type="PANTHER" id="PTHR34982:SF1">
    <property type="entry name" value="FLAGELLAR ASSEMBLY PROTEIN FLIH"/>
    <property type="match status" value="1"/>
</dbReference>
<dbReference type="GO" id="GO:0009288">
    <property type="term" value="C:bacterial-type flagellum"/>
    <property type="evidence" value="ECO:0007669"/>
    <property type="project" value="InterPro"/>
</dbReference>
<keyword evidence="8" id="KW-0653">Protein transport</keyword>
<evidence type="ECO:0000256" key="3">
    <source>
        <dbReference type="ARBA" id="ARBA00006602"/>
    </source>
</evidence>
<dbReference type="GO" id="GO:0015031">
    <property type="term" value="P:protein transport"/>
    <property type="evidence" value="ECO:0007669"/>
    <property type="project" value="UniProtKB-KW"/>
</dbReference>
<evidence type="ECO:0000256" key="8">
    <source>
        <dbReference type="ARBA" id="ARBA00022927"/>
    </source>
</evidence>
<evidence type="ECO:0000256" key="2">
    <source>
        <dbReference type="ARBA" id="ARBA00004496"/>
    </source>
</evidence>
<evidence type="ECO:0000256" key="9">
    <source>
        <dbReference type="ARBA" id="ARBA00023225"/>
    </source>
</evidence>
<evidence type="ECO:0000259" key="11">
    <source>
        <dbReference type="Pfam" id="PF02108"/>
    </source>
</evidence>
<evidence type="ECO:0000256" key="10">
    <source>
        <dbReference type="SAM" id="MobiDB-lite"/>
    </source>
</evidence>
<keyword evidence="12" id="KW-0966">Cell projection</keyword>
<comment type="caution">
    <text evidence="12">The sequence shown here is derived from an EMBL/GenBank/DDBJ whole genome shotgun (WGS) entry which is preliminary data.</text>
</comment>
<dbReference type="InterPro" id="IPR000563">
    <property type="entry name" value="Flag_FliH"/>
</dbReference>
<dbReference type="PANTHER" id="PTHR34982">
    <property type="entry name" value="YOP PROTEINS TRANSLOCATION PROTEIN L"/>
    <property type="match status" value="1"/>
</dbReference>
<keyword evidence="12" id="KW-0282">Flagellum</keyword>
<dbReference type="InterPro" id="IPR018035">
    <property type="entry name" value="Flagellar_FliH/T3SS_HrpE"/>
</dbReference>
<dbReference type="PRINTS" id="PR01003">
    <property type="entry name" value="FLGFLIH"/>
</dbReference>
<evidence type="ECO:0000313" key="12">
    <source>
        <dbReference type="EMBL" id="MBI6882543.1"/>
    </source>
</evidence>
<dbReference type="GO" id="GO:0044781">
    <property type="term" value="P:bacterial-type flagellum organization"/>
    <property type="evidence" value="ECO:0007669"/>
    <property type="project" value="UniProtKB-KW"/>
</dbReference>
<keyword evidence="5" id="KW-0813">Transport</keyword>
<gene>
    <name evidence="12" type="ORF">JEU22_01345</name>
</gene>
<keyword evidence="7" id="KW-1005">Bacterial flagellum biogenesis</keyword>
<dbReference type="AlphaFoldDB" id="A0A8I1EC29"/>
<feature type="domain" description="Flagellar assembly protein FliH/Type III secretion system HrpE" evidence="11">
    <location>
        <begin position="108"/>
        <end position="231"/>
    </location>
</feature>
<name>A0A8I1EC29_PSEPU</name>